<dbReference type="InterPro" id="IPR027417">
    <property type="entry name" value="P-loop_NTPase"/>
</dbReference>
<dbReference type="Gene3D" id="3.40.50.300">
    <property type="entry name" value="P-loop containing nucleotide triphosphate hydrolases"/>
    <property type="match status" value="2"/>
</dbReference>
<dbReference type="AlphaFoldDB" id="A0A853IIQ8"/>
<dbReference type="GO" id="GO:0005886">
    <property type="term" value="C:plasma membrane"/>
    <property type="evidence" value="ECO:0007669"/>
    <property type="project" value="UniProtKB-SubCell"/>
</dbReference>
<keyword evidence="2 5" id="KW-0812">Transmembrane</keyword>
<feature type="transmembrane region" description="Helical" evidence="5">
    <location>
        <begin position="65"/>
        <end position="87"/>
    </location>
</feature>
<dbReference type="Pfam" id="PF00005">
    <property type="entry name" value="ABC_tran"/>
    <property type="match status" value="1"/>
</dbReference>
<keyword evidence="9" id="KW-1185">Reference proteome</keyword>
<feature type="transmembrane region" description="Helical" evidence="5">
    <location>
        <begin position="167"/>
        <end position="184"/>
    </location>
</feature>
<dbReference type="CDD" id="cd07346">
    <property type="entry name" value="ABC_6TM_exporters"/>
    <property type="match status" value="1"/>
</dbReference>
<feature type="domain" description="ABC transmembrane type-1" evidence="7">
    <location>
        <begin position="18"/>
        <end position="292"/>
    </location>
</feature>
<dbReference type="GO" id="GO:0140359">
    <property type="term" value="F:ABC-type transporter activity"/>
    <property type="evidence" value="ECO:0007669"/>
    <property type="project" value="InterPro"/>
</dbReference>
<feature type="transmembrane region" description="Helical" evidence="5">
    <location>
        <begin position="255"/>
        <end position="277"/>
    </location>
</feature>
<evidence type="ECO:0000313" key="8">
    <source>
        <dbReference type="EMBL" id="NYZ67506.1"/>
    </source>
</evidence>
<dbReference type="InterPro" id="IPR003439">
    <property type="entry name" value="ABC_transporter-like_ATP-bd"/>
</dbReference>
<feature type="domain" description="ABC transporter" evidence="6">
    <location>
        <begin position="349"/>
        <end position="865"/>
    </location>
</feature>
<evidence type="ECO:0000259" key="7">
    <source>
        <dbReference type="PROSITE" id="PS50929"/>
    </source>
</evidence>
<sequence>MESSIYRFILKYTLKDQVLILFLTVFSFPLVYATLEVPKHIINDALNKENVPEAVWGYPVDQIDYLLVLCFIFLGLVVINGVLKYLLNVYRGVVGERMLKKLRFELYSRILRFPIPHFKKVSQGEIIPIITAETEPLGGFIGEAFALPAFQGGLLLTYLFFIYNQDVILGIAATALYPLQLYIIPKLQRIVNQLGKQRVLAARRLGDKIGDSIGGIKEIHSFGTFQFERSKISDRLQHIFEIRYKIYKLKFFIKFLNNFLGKVTPFFFYSVGGYYVIKGELSLGALIAALAAYQDLDAPWKELLKYYQTKEDIRIKYEQIVYQFHPENLLPSHIQDGPATPLKLQGQHLTMEHLYYGEHENVNTIDDLNLTLPLNQHTAIVGNDNSGKNELVLLLARLLIPHNGRINLAAENLQTLTSATLSQHICYLDNSPHFFSGTIRQNLLYGLNTQPPATMNQVPSLQIEDPTFVDSWFQPSQLGFDSDQAVDHFLINTLSTLKLEDDIYHYGLQGYLNPATDQALMKQVIELRRAFREAVQTSDMTDIVEFFDWGKYNNNLTVAENILFGSSREMMLDLNMLHKNPLIHQLLDDEGLMDTTLAVGYEVAGMMLELFADVEPGSDLFERFSFIQAEEISDYKALLAKANKKQLYKLPRQQIEMLLSLVFQLTPARHRLGLLSDEICNKLLNVRKQLAKALKVRHTTIIFYDSEEYNEALSIQENILFGKAVYGQARAQAKITACIDKLIASHDLIRPIMSYGLDYEVGTAGTRLSLAMRQKLALARALLKKPDLLIINQATSVLDLATESEIISQVKQEMANQGIIWVLNRAEQAIHFDQTLVVDKGQIIEQGHYQKLIEMDNTLAGLIRH</sequence>
<keyword evidence="4 5" id="KW-0472">Membrane</keyword>
<dbReference type="Pfam" id="PF00664">
    <property type="entry name" value="ABC_membrane"/>
    <property type="match status" value="1"/>
</dbReference>
<dbReference type="Proteomes" id="UP000569732">
    <property type="component" value="Unassembled WGS sequence"/>
</dbReference>
<organism evidence="8 9">
    <name type="scientific">Spartinivicinus marinus</name>
    <dbReference type="NCBI Taxonomy" id="2994442"/>
    <lineage>
        <taxon>Bacteria</taxon>
        <taxon>Pseudomonadati</taxon>
        <taxon>Pseudomonadota</taxon>
        <taxon>Gammaproteobacteria</taxon>
        <taxon>Oceanospirillales</taxon>
        <taxon>Zooshikellaceae</taxon>
        <taxon>Spartinivicinus</taxon>
    </lineage>
</organism>
<dbReference type="PROSITE" id="PS50893">
    <property type="entry name" value="ABC_TRANSPORTER_2"/>
    <property type="match status" value="1"/>
</dbReference>
<name>A0A853IIQ8_9GAMM</name>
<dbReference type="PANTHER" id="PTHR43394:SF1">
    <property type="entry name" value="ATP-BINDING CASSETTE SUB-FAMILY B MEMBER 10, MITOCHONDRIAL"/>
    <property type="match status" value="1"/>
</dbReference>
<keyword evidence="8" id="KW-0547">Nucleotide-binding</keyword>
<dbReference type="PANTHER" id="PTHR43394">
    <property type="entry name" value="ATP-DEPENDENT PERMEASE MDL1, MITOCHONDRIAL"/>
    <property type="match status" value="1"/>
</dbReference>
<dbReference type="SUPFAM" id="SSF52540">
    <property type="entry name" value="P-loop containing nucleoside triphosphate hydrolases"/>
    <property type="match status" value="1"/>
</dbReference>
<comment type="caution">
    <text evidence="8">The sequence shown here is derived from an EMBL/GenBank/DDBJ whole genome shotgun (WGS) entry which is preliminary data.</text>
</comment>
<accession>A0A853IIQ8</accession>
<dbReference type="GO" id="GO:0005524">
    <property type="term" value="F:ATP binding"/>
    <property type="evidence" value="ECO:0007669"/>
    <property type="project" value="UniProtKB-KW"/>
</dbReference>
<evidence type="ECO:0000313" key="9">
    <source>
        <dbReference type="Proteomes" id="UP000569732"/>
    </source>
</evidence>
<dbReference type="Gene3D" id="1.20.1560.10">
    <property type="entry name" value="ABC transporter type 1, transmembrane domain"/>
    <property type="match status" value="1"/>
</dbReference>
<dbReference type="InterPro" id="IPR039421">
    <property type="entry name" value="Type_1_exporter"/>
</dbReference>
<dbReference type="EMBL" id="JACCKB010000026">
    <property type="protein sequence ID" value="NYZ67506.1"/>
    <property type="molecule type" value="Genomic_DNA"/>
</dbReference>
<dbReference type="InterPro" id="IPR011527">
    <property type="entry name" value="ABC1_TM_dom"/>
</dbReference>
<evidence type="ECO:0000256" key="2">
    <source>
        <dbReference type="ARBA" id="ARBA00022692"/>
    </source>
</evidence>
<reference evidence="8 9" key="1">
    <citation type="submission" date="2020-07" db="EMBL/GenBank/DDBJ databases">
        <title>Endozoicomonas sp. nov., isolated from sediment.</title>
        <authorList>
            <person name="Gu T."/>
        </authorList>
    </citation>
    <scope>NUCLEOTIDE SEQUENCE [LARGE SCALE GENOMIC DNA]</scope>
    <source>
        <strain evidence="8 9">SM1973</strain>
    </source>
</reference>
<keyword evidence="3 5" id="KW-1133">Transmembrane helix</keyword>
<evidence type="ECO:0000256" key="4">
    <source>
        <dbReference type="ARBA" id="ARBA00023136"/>
    </source>
</evidence>
<evidence type="ECO:0000259" key="6">
    <source>
        <dbReference type="PROSITE" id="PS50893"/>
    </source>
</evidence>
<evidence type="ECO:0000256" key="3">
    <source>
        <dbReference type="ARBA" id="ARBA00022989"/>
    </source>
</evidence>
<evidence type="ECO:0000256" key="5">
    <source>
        <dbReference type="SAM" id="Phobius"/>
    </source>
</evidence>
<proteinExistence type="predicted"/>
<evidence type="ECO:0000256" key="1">
    <source>
        <dbReference type="ARBA" id="ARBA00004651"/>
    </source>
</evidence>
<keyword evidence="8" id="KW-0067">ATP-binding</keyword>
<feature type="transmembrane region" description="Helical" evidence="5">
    <location>
        <begin position="140"/>
        <end position="161"/>
    </location>
</feature>
<dbReference type="RefSeq" id="WP_180569528.1">
    <property type="nucleotide sequence ID" value="NZ_JACCKB010000026.1"/>
</dbReference>
<dbReference type="SUPFAM" id="SSF90123">
    <property type="entry name" value="ABC transporter transmembrane region"/>
    <property type="match status" value="1"/>
</dbReference>
<protein>
    <submittedName>
        <fullName evidence="8">ABC transporter ATP-binding protein/permease</fullName>
    </submittedName>
</protein>
<gene>
    <name evidence="8" type="ORF">H0A36_15925</name>
</gene>
<dbReference type="PROSITE" id="PS50929">
    <property type="entry name" value="ABC_TM1F"/>
    <property type="match status" value="1"/>
</dbReference>
<comment type="subcellular location">
    <subcellularLocation>
        <location evidence="1">Cell membrane</location>
        <topology evidence="1">Multi-pass membrane protein</topology>
    </subcellularLocation>
</comment>
<dbReference type="InterPro" id="IPR036640">
    <property type="entry name" value="ABC1_TM_sf"/>
</dbReference>
<dbReference type="GO" id="GO:0016887">
    <property type="term" value="F:ATP hydrolysis activity"/>
    <property type="evidence" value="ECO:0007669"/>
    <property type="project" value="InterPro"/>
</dbReference>